<comment type="caution">
    <text evidence="9">The sequence shown here is derived from an EMBL/GenBank/DDBJ whole genome shotgun (WGS) entry which is preliminary data.</text>
</comment>
<dbReference type="Pfam" id="PF01641">
    <property type="entry name" value="SelR"/>
    <property type="match status" value="1"/>
</dbReference>
<dbReference type="EC" id="1.8.4.12" evidence="3"/>
<dbReference type="GO" id="GO:0046872">
    <property type="term" value="F:metal ion binding"/>
    <property type="evidence" value="ECO:0007669"/>
    <property type="project" value="UniProtKB-KW"/>
</dbReference>
<dbReference type="SUPFAM" id="SSF51316">
    <property type="entry name" value="Mss4-like"/>
    <property type="match status" value="1"/>
</dbReference>
<evidence type="ECO:0000256" key="1">
    <source>
        <dbReference type="ARBA" id="ARBA00001947"/>
    </source>
</evidence>
<dbReference type="Gene3D" id="2.170.150.20">
    <property type="entry name" value="Peptide methionine sulfoxide reductase"/>
    <property type="match status" value="1"/>
</dbReference>
<comment type="cofactor">
    <cofactor evidence="1">
        <name>Zn(2+)</name>
        <dbReference type="ChEBI" id="CHEBI:29105"/>
    </cofactor>
</comment>
<evidence type="ECO:0000256" key="5">
    <source>
        <dbReference type="ARBA" id="ARBA00022833"/>
    </source>
</evidence>
<name>A0A1G2T2I8_9BACT</name>
<dbReference type="Proteomes" id="UP000178612">
    <property type="component" value="Unassembled WGS sequence"/>
</dbReference>
<proteinExistence type="inferred from homology"/>
<evidence type="ECO:0000256" key="3">
    <source>
        <dbReference type="ARBA" id="ARBA00012499"/>
    </source>
</evidence>
<evidence type="ECO:0000256" key="2">
    <source>
        <dbReference type="ARBA" id="ARBA00007174"/>
    </source>
</evidence>
<comment type="similarity">
    <text evidence="2">Belongs to the MsrB Met sulfoxide reductase family.</text>
</comment>
<evidence type="ECO:0000313" key="10">
    <source>
        <dbReference type="Proteomes" id="UP000178612"/>
    </source>
</evidence>
<comment type="catalytic activity">
    <reaction evidence="7">
        <text>L-methionyl-[protein] + [thioredoxin]-disulfide + H2O = L-methionyl-(R)-S-oxide-[protein] + [thioredoxin]-dithiol</text>
        <dbReference type="Rhea" id="RHEA:24164"/>
        <dbReference type="Rhea" id="RHEA-COMP:10698"/>
        <dbReference type="Rhea" id="RHEA-COMP:10700"/>
        <dbReference type="Rhea" id="RHEA-COMP:12313"/>
        <dbReference type="Rhea" id="RHEA-COMP:12314"/>
        <dbReference type="ChEBI" id="CHEBI:15377"/>
        <dbReference type="ChEBI" id="CHEBI:16044"/>
        <dbReference type="ChEBI" id="CHEBI:29950"/>
        <dbReference type="ChEBI" id="CHEBI:45764"/>
        <dbReference type="ChEBI" id="CHEBI:50058"/>
        <dbReference type="EC" id="1.8.4.12"/>
    </reaction>
</comment>
<sequence length="116" mass="13022">MSDLAKEVMWQGGTEPPFTGEYVYTKDKGMYHCKNCGAALFSSEAKFDSGTGWPSFDEPANRENIELVPDESHGMHRTEVKCKNCKAHLGHLFEDGPTKTGKRYCINSICLNLKEE</sequence>
<dbReference type="GO" id="GO:0005737">
    <property type="term" value="C:cytoplasm"/>
    <property type="evidence" value="ECO:0007669"/>
    <property type="project" value="TreeGrafter"/>
</dbReference>
<dbReference type="PROSITE" id="PS51790">
    <property type="entry name" value="MSRB"/>
    <property type="match status" value="1"/>
</dbReference>
<dbReference type="EMBL" id="MHVJ01000011">
    <property type="protein sequence ID" value="OHA91510.1"/>
    <property type="molecule type" value="Genomic_DNA"/>
</dbReference>
<evidence type="ECO:0000313" key="9">
    <source>
        <dbReference type="EMBL" id="OHA91510.1"/>
    </source>
</evidence>
<dbReference type="FunFam" id="2.170.150.20:FF:000001">
    <property type="entry name" value="Peptide methionine sulfoxide reductase MsrB"/>
    <property type="match status" value="1"/>
</dbReference>
<organism evidence="9 10">
    <name type="scientific">Candidatus Zambryskibacteria bacterium RIFCSPHIGHO2_01_FULL_49_18</name>
    <dbReference type="NCBI Taxonomy" id="1802740"/>
    <lineage>
        <taxon>Bacteria</taxon>
        <taxon>Candidatus Zambryskiibacteriota</taxon>
    </lineage>
</organism>
<dbReference type="InterPro" id="IPR002579">
    <property type="entry name" value="Met_Sox_Rdtase_MsrB_dom"/>
</dbReference>
<dbReference type="GO" id="GO:0033743">
    <property type="term" value="F:peptide-methionine (R)-S-oxide reductase activity"/>
    <property type="evidence" value="ECO:0007669"/>
    <property type="project" value="UniProtKB-EC"/>
</dbReference>
<dbReference type="GO" id="GO:0006979">
    <property type="term" value="P:response to oxidative stress"/>
    <property type="evidence" value="ECO:0007669"/>
    <property type="project" value="InterPro"/>
</dbReference>
<dbReference type="InterPro" id="IPR011057">
    <property type="entry name" value="Mss4-like_sf"/>
</dbReference>
<dbReference type="AlphaFoldDB" id="A0A1G2T2I8"/>
<reference evidence="9 10" key="1">
    <citation type="journal article" date="2016" name="Nat. Commun.">
        <title>Thousands of microbial genomes shed light on interconnected biogeochemical processes in an aquifer system.</title>
        <authorList>
            <person name="Anantharaman K."/>
            <person name="Brown C.T."/>
            <person name="Hug L.A."/>
            <person name="Sharon I."/>
            <person name="Castelle C.J."/>
            <person name="Probst A.J."/>
            <person name="Thomas B.C."/>
            <person name="Singh A."/>
            <person name="Wilkins M.J."/>
            <person name="Karaoz U."/>
            <person name="Brodie E.L."/>
            <person name="Williams K.H."/>
            <person name="Hubbard S.S."/>
            <person name="Banfield J.F."/>
        </authorList>
    </citation>
    <scope>NUCLEOTIDE SEQUENCE [LARGE SCALE GENOMIC DNA]</scope>
</reference>
<dbReference type="InterPro" id="IPR028427">
    <property type="entry name" value="Met_Sox_Rdtase_MsrB"/>
</dbReference>
<accession>A0A1G2T2I8</accession>
<dbReference type="GO" id="GO:0030091">
    <property type="term" value="P:protein repair"/>
    <property type="evidence" value="ECO:0007669"/>
    <property type="project" value="InterPro"/>
</dbReference>
<feature type="domain" description="MsrB" evidence="8">
    <location>
        <begin position="1"/>
        <end position="116"/>
    </location>
</feature>
<keyword evidence="5" id="KW-0862">Zinc</keyword>
<evidence type="ECO:0000256" key="7">
    <source>
        <dbReference type="ARBA" id="ARBA00048488"/>
    </source>
</evidence>
<evidence type="ECO:0000256" key="4">
    <source>
        <dbReference type="ARBA" id="ARBA00022723"/>
    </source>
</evidence>
<dbReference type="PANTHER" id="PTHR10173">
    <property type="entry name" value="METHIONINE SULFOXIDE REDUCTASE"/>
    <property type="match status" value="1"/>
</dbReference>
<dbReference type="NCBIfam" id="TIGR00357">
    <property type="entry name" value="peptide-methionine (R)-S-oxide reductase MsrB"/>
    <property type="match status" value="1"/>
</dbReference>
<dbReference type="PANTHER" id="PTHR10173:SF52">
    <property type="entry name" value="METHIONINE-R-SULFOXIDE REDUCTASE B1"/>
    <property type="match status" value="1"/>
</dbReference>
<evidence type="ECO:0000259" key="8">
    <source>
        <dbReference type="PROSITE" id="PS51790"/>
    </source>
</evidence>
<keyword evidence="4" id="KW-0479">Metal-binding</keyword>
<keyword evidence="6" id="KW-0560">Oxidoreductase</keyword>
<protein>
    <recommendedName>
        <fullName evidence="3">peptide-methionine (R)-S-oxide reductase</fullName>
        <ecNumber evidence="3">1.8.4.12</ecNumber>
    </recommendedName>
</protein>
<evidence type="ECO:0000256" key="6">
    <source>
        <dbReference type="ARBA" id="ARBA00023002"/>
    </source>
</evidence>
<gene>
    <name evidence="9" type="ORF">A2758_00105</name>
</gene>